<dbReference type="Proteomes" id="UP000583266">
    <property type="component" value="Unassembled WGS sequence"/>
</dbReference>
<comment type="caution">
    <text evidence="2">The sequence shown here is derived from an EMBL/GenBank/DDBJ whole genome shotgun (WGS) entry which is preliminary data.</text>
</comment>
<dbReference type="Pfam" id="PF18765">
    <property type="entry name" value="Polbeta"/>
    <property type="match status" value="1"/>
</dbReference>
<dbReference type="CDD" id="cd05403">
    <property type="entry name" value="NT_KNTase_like"/>
    <property type="match status" value="1"/>
</dbReference>
<sequence>MKTTLDHLPKDKQEQLALIVQIIVESVSPEKIILFGSYARGKWVDEQHMEGGTLHEYVSDYDILVVTSKGDDRHEHELQDKIEARCHFRIPVTVIVHSIDFVNIRLSEGQYFFSDIKREGILLYDGGNIPLAELKELSARERHDIAKEDFEHWFTTAVKFLKGVDLYFKENDLNMAAFMLHQAAERTYSAAILVLTGYRPRTHNLGRLVRLCKDFSPETGKCFPNQ</sequence>
<dbReference type="Pfam" id="PF05168">
    <property type="entry name" value="HEPN"/>
    <property type="match status" value="1"/>
</dbReference>
<evidence type="ECO:0000313" key="2">
    <source>
        <dbReference type="EMBL" id="NML39625.1"/>
    </source>
</evidence>
<dbReference type="SUPFAM" id="SSF81593">
    <property type="entry name" value="Nucleotidyltransferase substrate binding subunit/domain"/>
    <property type="match status" value="1"/>
</dbReference>
<dbReference type="InterPro" id="IPR041633">
    <property type="entry name" value="Polbeta"/>
</dbReference>
<name>A0A848GLY8_9BACT</name>
<gene>
    <name evidence="2" type="ORF">HHL17_20665</name>
</gene>
<evidence type="ECO:0000259" key="1">
    <source>
        <dbReference type="PROSITE" id="PS50910"/>
    </source>
</evidence>
<dbReference type="InterPro" id="IPR052548">
    <property type="entry name" value="Type_VII_TA_antitoxin"/>
</dbReference>
<dbReference type="PANTHER" id="PTHR33933:SF1">
    <property type="entry name" value="PROTEIN ADENYLYLTRANSFERASE MNTA-RELATED"/>
    <property type="match status" value="1"/>
</dbReference>
<dbReference type="SUPFAM" id="SSF81301">
    <property type="entry name" value="Nucleotidyltransferase"/>
    <property type="match status" value="1"/>
</dbReference>
<feature type="domain" description="HEPN" evidence="1">
    <location>
        <begin position="154"/>
        <end position="226"/>
    </location>
</feature>
<dbReference type="InterPro" id="IPR007842">
    <property type="entry name" value="HEPN_dom"/>
</dbReference>
<proteinExistence type="predicted"/>
<reference evidence="2 3" key="1">
    <citation type="submission" date="2020-04" db="EMBL/GenBank/DDBJ databases">
        <title>Chitinophaga sp. G-6-1-13 sp. nov., isolated from soil.</title>
        <authorList>
            <person name="Dahal R.H."/>
            <person name="Chaudhary D.K."/>
        </authorList>
    </citation>
    <scope>NUCLEOTIDE SEQUENCE [LARGE SCALE GENOMIC DNA]</scope>
    <source>
        <strain evidence="2 3">G-6-1-13</strain>
    </source>
</reference>
<dbReference type="RefSeq" id="WP_169226687.1">
    <property type="nucleotide sequence ID" value="NZ_JABBGC010000002.1"/>
</dbReference>
<organism evidence="2 3">
    <name type="scientific">Chitinophaga fulva</name>
    <dbReference type="NCBI Taxonomy" id="2728842"/>
    <lineage>
        <taxon>Bacteria</taxon>
        <taxon>Pseudomonadati</taxon>
        <taxon>Bacteroidota</taxon>
        <taxon>Chitinophagia</taxon>
        <taxon>Chitinophagales</taxon>
        <taxon>Chitinophagaceae</taxon>
        <taxon>Chitinophaga</taxon>
    </lineage>
</organism>
<dbReference type="EMBL" id="JABBGC010000002">
    <property type="protein sequence ID" value="NML39625.1"/>
    <property type="molecule type" value="Genomic_DNA"/>
</dbReference>
<protein>
    <submittedName>
        <fullName evidence="2">HEPN domain-containing protein</fullName>
    </submittedName>
</protein>
<dbReference type="InterPro" id="IPR043519">
    <property type="entry name" value="NT_sf"/>
</dbReference>
<dbReference type="Gene3D" id="3.30.460.10">
    <property type="entry name" value="Beta Polymerase, domain 2"/>
    <property type="match status" value="1"/>
</dbReference>
<dbReference type="PANTHER" id="PTHR33933">
    <property type="entry name" value="NUCLEOTIDYLTRANSFERASE"/>
    <property type="match status" value="1"/>
</dbReference>
<evidence type="ECO:0000313" key="3">
    <source>
        <dbReference type="Proteomes" id="UP000583266"/>
    </source>
</evidence>
<keyword evidence="3" id="KW-1185">Reference proteome</keyword>
<dbReference type="Gene3D" id="1.20.120.330">
    <property type="entry name" value="Nucleotidyltransferases domain 2"/>
    <property type="match status" value="1"/>
</dbReference>
<dbReference type="PROSITE" id="PS50910">
    <property type="entry name" value="HEPN"/>
    <property type="match status" value="1"/>
</dbReference>
<dbReference type="AlphaFoldDB" id="A0A848GLY8"/>
<accession>A0A848GLY8</accession>